<dbReference type="EMBL" id="SIJL01000002">
    <property type="protein sequence ID" value="TBH21535.1"/>
    <property type="molecule type" value="Genomic_DNA"/>
</dbReference>
<comment type="caution">
    <text evidence="1">The sequence shown here is derived from an EMBL/GenBank/DDBJ whole genome shotgun (WGS) entry which is preliminary data.</text>
</comment>
<accession>A0A4V2IVA4</accession>
<proteinExistence type="predicted"/>
<name>A0A4V2IVA4_9DEIN</name>
<organism evidence="1 2">
    <name type="scientific">Thermus thermamylovorans</name>
    <dbReference type="NCBI Taxonomy" id="2509362"/>
    <lineage>
        <taxon>Bacteria</taxon>
        <taxon>Thermotogati</taxon>
        <taxon>Deinococcota</taxon>
        <taxon>Deinococci</taxon>
        <taxon>Thermales</taxon>
        <taxon>Thermaceae</taxon>
        <taxon>Thermus</taxon>
    </lineage>
</organism>
<protein>
    <submittedName>
        <fullName evidence="1">Uncharacterized protein</fullName>
    </submittedName>
</protein>
<evidence type="ECO:0000313" key="2">
    <source>
        <dbReference type="Proteomes" id="UP000292858"/>
    </source>
</evidence>
<keyword evidence="2" id="KW-1185">Reference proteome</keyword>
<evidence type="ECO:0000313" key="1">
    <source>
        <dbReference type="EMBL" id="TBH21535.1"/>
    </source>
</evidence>
<dbReference type="Proteomes" id="UP000292858">
    <property type="component" value="Unassembled WGS sequence"/>
</dbReference>
<sequence>MRAGLLAFLLAPALGQPLLLAEEEAVRLLYAAELLRAGLEALAEAPSPRGLGELQAAHDLWAGSLAAHPRLAAEVEGTLARARELARAGDQKALKGLLPAAQALLTRAQAALVPGPDPALKAALAVQMALGEGGVAEGYRAAFLGDAFAYRRGFFLLWQLHIYLEDLKPLLFPEARERAEEALKALRGLYPASQPSGAFRLPELAFEAAQDLVLALEAGLGVELLPRDLTTLLLGAQALLRRACEAQGHPSRERELWAAAKLFSRSHLLPLLTALEPRQAALLLRALEAPPSGCLQALILLGEVAARLGEE</sequence>
<gene>
    <name evidence="1" type="ORF">ETP66_02695</name>
</gene>
<reference evidence="1 2" key="1">
    <citation type="submission" date="2019-02" db="EMBL/GenBank/DDBJ databases">
        <title>Thermus sp. a novel from hot spring.</title>
        <authorList>
            <person name="Zhao Z."/>
        </authorList>
    </citation>
    <scope>NUCLEOTIDE SEQUENCE [LARGE SCALE GENOMIC DNA]</scope>
    <source>
        <strain evidence="1 2">CFH 72773T</strain>
    </source>
</reference>
<dbReference type="OrthoDB" id="32305at2"/>
<dbReference type="RefSeq" id="WP_130840365.1">
    <property type="nucleotide sequence ID" value="NZ_SIJL01000002.1"/>
</dbReference>
<dbReference type="AlphaFoldDB" id="A0A4V2IVA4"/>